<name>A0A7S4AQU4_9STRA</name>
<dbReference type="AlphaFoldDB" id="A0A7S4AQU4"/>
<organism evidence="2">
    <name type="scientific">Pseudo-nitzschia australis</name>
    <dbReference type="NCBI Taxonomy" id="44445"/>
    <lineage>
        <taxon>Eukaryota</taxon>
        <taxon>Sar</taxon>
        <taxon>Stramenopiles</taxon>
        <taxon>Ochrophyta</taxon>
        <taxon>Bacillariophyta</taxon>
        <taxon>Bacillariophyceae</taxon>
        <taxon>Bacillariophycidae</taxon>
        <taxon>Bacillariales</taxon>
        <taxon>Bacillariaceae</taxon>
        <taxon>Pseudo-nitzschia</taxon>
    </lineage>
</organism>
<evidence type="ECO:0000313" key="2">
    <source>
        <dbReference type="EMBL" id="CAE0723988.1"/>
    </source>
</evidence>
<gene>
    <name evidence="2" type="ORF">PAUS00366_LOCUS16744</name>
</gene>
<reference evidence="2" key="1">
    <citation type="submission" date="2021-01" db="EMBL/GenBank/DDBJ databases">
        <authorList>
            <person name="Corre E."/>
            <person name="Pelletier E."/>
            <person name="Niang G."/>
            <person name="Scheremetjew M."/>
            <person name="Finn R."/>
            <person name="Kale V."/>
            <person name="Holt S."/>
            <person name="Cochrane G."/>
            <person name="Meng A."/>
            <person name="Brown T."/>
            <person name="Cohen L."/>
        </authorList>
    </citation>
    <scope>NUCLEOTIDE SEQUENCE</scope>
    <source>
        <strain evidence="2">10249 10 AB</strain>
    </source>
</reference>
<sequence length="260" mass="30266">MNARRNCKLVGKFPPTFPSMRERELARDDTRNEQTRSCCLSNHGLLQEQGPPFRKTELNPIRFDSIRFDPITERVRCTRDRGEAQASTQANSNALNSGVPDSHECMHGDCRWNCQSKRTFTQEEQQIADKYYYIEGLYNSSSSMRMRMRISVDSESTELVSASLYDRFQTNKECQRIHARDTPEAPSPIRIPNTYPSPPLYSLRCVTAIGLPVVQNGQRRKHWHRLTDRLRVRTRILLCARYVPRKLQGQVQYSYSYPTI</sequence>
<proteinExistence type="predicted"/>
<evidence type="ECO:0000256" key="1">
    <source>
        <dbReference type="SAM" id="MobiDB-lite"/>
    </source>
</evidence>
<protein>
    <submittedName>
        <fullName evidence="2">Uncharacterized protein</fullName>
    </submittedName>
</protein>
<accession>A0A7S4AQU4</accession>
<feature type="compositionally biased region" description="Polar residues" evidence="1">
    <location>
        <begin position="85"/>
        <end position="96"/>
    </location>
</feature>
<dbReference type="EMBL" id="HBIX01024190">
    <property type="protein sequence ID" value="CAE0723988.1"/>
    <property type="molecule type" value="Transcribed_RNA"/>
</dbReference>
<feature type="region of interest" description="Disordered" evidence="1">
    <location>
        <begin position="80"/>
        <end position="100"/>
    </location>
</feature>